<feature type="compositionally biased region" description="Low complexity" evidence="1">
    <location>
        <begin position="157"/>
        <end position="171"/>
    </location>
</feature>
<evidence type="ECO:0000256" key="1">
    <source>
        <dbReference type="SAM" id="MobiDB-lite"/>
    </source>
</evidence>
<dbReference type="Proteomes" id="UP001362999">
    <property type="component" value="Unassembled WGS sequence"/>
</dbReference>
<gene>
    <name evidence="3" type="ORF">R3P38DRAFT_1214407</name>
</gene>
<accession>A0AAW0B337</accession>
<proteinExistence type="predicted"/>
<feature type="region of interest" description="Disordered" evidence="1">
    <location>
        <begin position="157"/>
        <end position="178"/>
    </location>
</feature>
<evidence type="ECO:0000256" key="2">
    <source>
        <dbReference type="SAM" id="SignalP"/>
    </source>
</evidence>
<keyword evidence="4" id="KW-1185">Reference proteome</keyword>
<feature type="chain" id="PRO_5043485847" evidence="2">
    <location>
        <begin position="20"/>
        <end position="178"/>
    </location>
</feature>
<reference evidence="3 4" key="1">
    <citation type="journal article" date="2024" name="J Genomics">
        <title>Draft genome sequencing and assembly of Favolaschia claudopus CIRM-BRFM 2984 isolated from oak limbs.</title>
        <authorList>
            <person name="Navarro D."/>
            <person name="Drula E."/>
            <person name="Chaduli D."/>
            <person name="Cazenave R."/>
            <person name="Ahrendt S."/>
            <person name="Wang J."/>
            <person name="Lipzen A."/>
            <person name="Daum C."/>
            <person name="Barry K."/>
            <person name="Grigoriev I.V."/>
            <person name="Favel A."/>
            <person name="Rosso M.N."/>
            <person name="Martin F."/>
        </authorList>
    </citation>
    <scope>NUCLEOTIDE SEQUENCE [LARGE SCALE GENOMIC DNA]</scope>
    <source>
        <strain evidence="3 4">CIRM-BRFM 2984</strain>
    </source>
</reference>
<dbReference type="AlphaFoldDB" id="A0AAW0B337"/>
<comment type="caution">
    <text evidence="3">The sequence shown here is derived from an EMBL/GenBank/DDBJ whole genome shotgun (WGS) entry which is preliminary data.</text>
</comment>
<name>A0AAW0B337_9AGAR</name>
<sequence>MRAHALFLASCALLVASQAATSNVTTCTPAYSWSINSKNQTPCLVAAFLESVCQGAVQVNSIPVGTHYRGPAPTNATLCLCSTPVYSLISACGGCQDRNFISWTEWAANCPQGWKLSRFLQAIPDEVVVPSWAYLDVTKTDNTFDPIIANLSLANSESTTLSPPSTALSTSRNRMQVL</sequence>
<organism evidence="3 4">
    <name type="scientific">Favolaschia claudopus</name>
    <dbReference type="NCBI Taxonomy" id="2862362"/>
    <lineage>
        <taxon>Eukaryota</taxon>
        <taxon>Fungi</taxon>
        <taxon>Dikarya</taxon>
        <taxon>Basidiomycota</taxon>
        <taxon>Agaricomycotina</taxon>
        <taxon>Agaricomycetes</taxon>
        <taxon>Agaricomycetidae</taxon>
        <taxon>Agaricales</taxon>
        <taxon>Marasmiineae</taxon>
        <taxon>Mycenaceae</taxon>
        <taxon>Favolaschia</taxon>
    </lineage>
</organism>
<evidence type="ECO:0000313" key="4">
    <source>
        <dbReference type="Proteomes" id="UP001362999"/>
    </source>
</evidence>
<evidence type="ECO:0000313" key="3">
    <source>
        <dbReference type="EMBL" id="KAK7020457.1"/>
    </source>
</evidence>
<feature type="signal peptide" evidence="2">
    <location>
        <begin position="1"/>
        <end position="19"/>
    </location>
</feature>
<protein>
    <submittedName>
        <fullName evidence="3">Uncharacterized protein</fullName>
    </submittedName>
</protein>
<dbReference type="EMBL" id="JAWWNJ010000041">
    <property type="protein sequence ID" value="KAK7020457.1"/>
    <property type="molecule type" value="Genomic_DNA"/>
</dbReference>
<keyword evidence="2" id="KW-0732">Signal</keyword>